<feature type="compositionally biased region" description="Low complexity" evidence="2">
    <location>
        <begin position="393"/>
        <end position="422"/>
    </location>
</feature>
<dbReference type="SUPFAM" id="SSF52540">
    <property type="entry name" value="P-loop containing nucleoside triphosphate hydrolases"/>
    <property type="match status" value="1"/>
</dbReference>
<dbReference type="Gene3D" id="3.30.450.380">
    <property type="match status" value="1"/>
</dbReference>
<dbReference type="PANTHER" id="PTHR30486">
    <property type="entry name" value="TWITCHING MOTILITY PROTEIN PILT"/>
    <property type="match status" value="1"/>
</dbReference>
<dbReference type="EMBL" id="RBIL01000002">
    <property type="protein sequence ID" value="RKQ88038.1"/>
    <property type="molecule type" value="Genomic_DNA"/>
</dbReference>
<gene>
    <name evidence="4" type="ORF">C8N24_6074</name>
</gene>
<name>A0A660L3N0_9ACTN</name>
<comment type="caution">
    <text evidence="4">The sequence shown here is derived from an EMBL/GenBank/DDBJ whole genome shotgun (WGS) entry which is preliminary data.</text>
</comment>
<dbReference type="InterPro" id="IPR050921">
    <property type="entry name" value="T4SS_GSP_E_ATPase"/>
</dbReference>
<evidence type="ECO:0000259" key="3">
    <source>
        <dbReference type="Pfam" id="PF00437"/>
    </source>
</evidence>
<protein>
    <submittedName>
        <fullName evidence="4">Pilus assembly protein CpaF</fullName>
    </submittedName>
</protein>
<organism evidence="4 5">
    <name type="scientific">Solirubrobacter pauli</name>
    <dbReference type="NCBI Taxonomy" id="166793"/>
    <lineage>
        <taxon>Bacteria</taxon>
        <taxon>Bacillati</taxon>
        <taxon>Actinomycetota</taxon>
        <taxon>Thermoleophilia</taxon>
        <taxon>Solirubrobacterales</taxon>
        <taxon>Solirubrobacteraceae</taxon>
        <taxon>Solirubrobacter</taxon>
    </lineage>
</organism>
<sequence length="441" mass="47076">MEGMDPLEALAGDLRERLLAGAGAGEEDLPGRIRSLVDREAGVLSEERRVELAARIAQRAFGLGPLEPLLADPSVDEIMVSGVAPVWVERRGRLEGTRVRFERESDLRDAIERILAPLGRRADEAEPLCDARLPDGSRVNVVLPPLALDGPALTIRRFRRHGLSPDDLVANGTMGRPLLDFLARAVRSRASVLVCGGTGSGKTTTLNVLSSFVGEDERVVTIEDAAELRLRQPHVVRLEARPPNLEGRGEVTIRRLVRNALRMRPDRIIVGEVRGPEALDLLTALSTGHDGSLSTVHAGSPTEALRRIEVLALMSDVGLPHAAIREQIADAFDLVVCQARTADGSRRVVSVAEVVRVASGPATRELYAWRDGAPRWRAALTDELAARLEAGDPPRAPADSAAPAPRAVPPGRAAPGDGPASSRGVGPAWRDDGPPTPLGAA</sequence>
<evidence type="ECO:0000256" key="1">
    <source>
        <dbReference type="ARBA" id="ARBA00006611"/>
    </source>
</evidence>
<dbReference type="InterPro" id="IPR001482">
    <property type="entry name" value="T2SS/T4SS_dom"/>
</dbReference>
<comment type="similarity">
    <text evidence="1">Belongs to the GSP E family.</text>
</comment>
<evidence type="ECO:0000256" key="2">
    <source>
        <dbReference type="SAM" id="MobiDB-lite"/>
    </source>
</evidence>
<feature type="domain" description="Bacterial type II secretion system protein E" evidence="3">
    <location>
        <begin position="62"/>
        <end position="338"/>
    </location>
</feature>
<dbReference type="GO" id="GO:0016887">
    <property type="term" value="F:ATP hydrolysis activity"/>
    <property type="evidence" value="ECO:0007669"/>
    <property type="project" value="InterPro"/>
</dbReference>
<dbReference type="InterPro" id="IPR027417">
    <property type="entry name" value="P-loop_NTPase"/>
</dbReference>
<keyword evidence="5" id="KW-1185">Reference proteome</keyword>
<dbReference type="AlphaFoldDB" id="A0A660L3N0"/>
<dbReference type="OrthoDB" id="9810761at2"/>
<dbReference type="PANTHER" id="PTHR30486:SF15">
    <property type="entry name" value="TYPE II_IV SECRETION SYSTEM ATPASE"/>
    <property type="match status" value="1"/>
</dbReference>
<feature type="region of interest" description="Disordered" evidence="2">
    <location>
        <begin position="390"/>
        <end position="441"/>
    </location>
</feature>
<reference evidence="4 5" key="1">
    <citation type="submission" date="2018-10" db="EMBL/GenBank/DDBJ databases">
        <title>Genomic Encyclopedia of Archaeal and Bacterial Type Strains, Phase II (KMG-II): from individual species to whole genera.</title>
        <authorList>
            <person name="Goeker M."/>
        </authorList>
    </citation>
    <scope>NUCLEOTIDE SEQUENCE [LARGE SCALE GENOMIC DNA]</scope>
    <source>
        <strain evidence="4 5">DSM 14954</strain>
    </source>
</reference>
<proteinExistence type="inferred from homology"/>
<dbReference type="CDD" id="cd01130">
    <property type="entry name" value="VirB11-like_ATPase"/>
    <property type="match status" value="1"/>
</dbReference>
<accession>A0A660L3N0</accession>
<evidence type="ECO:0000313" key="4">
    <source>
        <dbReference type="EMBL" id="RKQ88038.1"/>
    </source>
</evidence>
<dbReference type="Pfam" id="PF00437">
    <property type="entry name" value="T2SSE"/>
    <property type="match status" value="1"/>
</dbReference>
<evidence type="ECO:0000313" key="5">
    <source>
        <dbReference type="Proteomes" id="UP000278962"/>
    </source>
</evidence>
<dbReference type="Gene3D" id="3.40.50.300">
    <property type="entry name" value="P-loop containing nucleotide triphosphate hydrolases"/>
    <property type="match status" value="1"/>
</dbReference>
<dbReference type="Proteomes" id="UP000278962">
    <property type="component" value="Unassembled WGS sequence"/>
</dbReference>